<keyword evidence="3" id="KW-1185">Reference proteome</keyword>
<feature type="compositionally biased region" description="Polar residues" evidence="1">
    <location>
        <begin position="56"/>
        <end position="69"/>
    </location>
</feature>
<feature type="compositionally biased region" description="Basic and acidic residues" evidence="1">
    <location>
        <begin position="75"/>
        <end position="91"/>
    </location>
</feature>
<dbReference type="EMBL" id="JADGIZ020000067">
    <property type="protein sequence ID" value="KAL2912391.1"/>
    <property type="molecule type" value="Genomic_DNA"/>
</dbReference>
<feature type="region of interest" description="Disordered" evidence="1">
    <location>
        <begin position="56"/>
        <end position="98"/>
    </location>
</feature>
<proteinExistence type="predicted"/>
<sequence length="182" mass="19698">MQHGAVQSPKSPCTCHAQPVGDSTRCLFCRRMERGAAMARRLSCSKAADAQCTLGDQSDQGSYAGSLNASPDAPEGDRGGFEREYSRRSSDSELLGAPHRSASLDSLGRAAPADWIDVGDGGKAVGSPVIMRAVRDHYDVPDMLPAPTLWRELDRDHSLRGLDFIARHTETHRRPPSHSLSC</sequence>
<evidence type="ECO:0000313" key="2">
    <source>
        <dbReference type="EMBL" id="KAL2912391.1"/>
    </source>
</evidence>
<evidence type="ECO:0000256" key="1">
    <source>
        <dbReference type="SAM" id="MobiDB-lite"/>
    </source>
</evidence>
<gene>
    <name evidence="2" type="ORF">HK105_208094</name>
</gene>
<protein>
    <submittedName>
        <fullName evidence="2">Uncharacterized protein</fullName>
    </submittedName>
</protein>
<organism evidence="2 3">
    <name type="scientific">Polyrhizophydium stewartii</name>
    <dbReference type="NCBI Taxonomy" id="2732419"/>
    <lineage>
        <taxon>Eukaryota</taxon>
        <taxon>Fungi</taxon>
        <taxon>Fungi incertae sedis</taxon>
        <taxon>Chytridiomycota</taxon>
        <taxon>Chytridiomycota incertae sedis</taxon>
        <taxon>Chytridiomycetes</taxon>
        <taxon>Rhizophydiales</taxon>
        <taxon>Rhizophydiales incertae sedis</taxon>
        <taxon>Polyrhizophydium</taxon>
    </lineage>
</organism>
<accession>A0ABR4MYX7</accession>
<reference evidence="2 3" key="1">
    <citation type="submission" date="2023-09" db="EMBL/GenBank/DDBJ databases">
        <title>Pangenome analysis of Batrachochytrium dendrobatidis and related Chytrids.</title>
        <authorList>
            <person name="Yacoub M.N."/>
            <person name="Stajich J.E."/>
            <person name="James T.Y."/>
        </authorList>
    </citation>
    <scope>NUCLEOTIDE SEQUENCE [LARGE SCALE GENOMIC DNA]</scope>
    <source>
        <strain evidence="2 3">JEL0888</strain>
    </source>
</reference>
<evidence type="ECO:0000313" key="3">
    <source>
        <dbReference type="Proteomes" id="UP001527925"/>
    </source>
</evidence>
<name>A0ABR4MYX7_9FUNG</name>
<dbReference type="Proteomes" id="UP001527925">
    <property type="component" value="Unassembled WGS sequence"/>
</dbReference>
<comment type="caution">
    <text evidence="2">The sequence shown here is derived from an EMBL/GenBank/DDBJ whole genome shotgun (WGS) entry which is preliminary data.</text>
</comment>